<proteinExistence type="predicted"/>
<evidence type="ECO:0000313" key="3">
    <source>
        <dbReference type="Proteomes" id="UP000033166"/>
    </source>
</evidence>
<dbReference type="KEGG" id="lpk:LACPI_0676"/>
<feature type="transmembrane region" description="Helical" evidence="1">
    <location>
        <begin position="27"/>
        <end position="44"/>
    </location>
</feature>
<dbReference type="Proteomes" id="UP000033166">
    <property type="component" value="Chromosome I"/>
</dbReference>
<reference evidence="3" key="1">
    <citation type="submission" date="2015-01" db="EMBL/GenBank/DDBJ databases">
        <authorList>
            <person name="Andreevskaya M."/>
        </authorList>
    </citation>
    <scope>NUCLEOTIDE SEQUENCE [LARGE SCALE GENOMIC DNA]</scope>
    <source>
        <strain evidence="3">MKFS47</strain>
    </source>
</reference>
<keyword evidence="1" id="KW-0472">Membrane</keyword>
<feature type="transmembrane region" description="Helical" evidence="1">
    <location>
        <begin position="50"/>
        <end position="70"/>
    </location>
</feature>
<keyword evidence="1" id="KW-0812">Transmembrane</keyword>
<feature type="transmembrane region" description="Helical" evidence="1">
    <location>
        <begin position="124"/>
        <end position="144"/>
    </location>
</feature>
<feature type="transmembrane region" description="Helical" evidence="1">
    <location>
        <begin position="99"/>
        <end position="118"/>
    </location>
</feature>
<evidence type="ECO:0000256" key="1">
    <source>
        <dbReference type="SAM" id="Phobius"/>
    </source>
</evidence>
<dbReference type="STRING" id="1364.LP2241_20293"/>
<feature type="transmembrane region" description="Helical" evidence="1">
    <location>
        <begin position="191"/>
        <end position="210"/>
    </location>
</feature>
<name>A0A0D6DVV6_9LACT</name>
<feature type="transmembrane region" description="Helical" evidence="1">
    <location>
        <begin position="165"/>
        <end position="185"/>
    </location>
</feature>
<gene>
    <name evidence="2" type="ORF">LACPI_0676</name>
</gene>
<keyword evidence="1" id="KW-1133">Transmembrane helix</keyword>
<evidence type="ECO:0000313" key="2">
    <source>
        <dbReference type="EMBL" id="CEN27876.1"/>
    </source>
</evidence>
<dbReference type="EMBL" id="LN774769">
    <property type="protein sequence ID" value="CEN27876.1"/>
    <property type="molecule type" value="Genomic_DNA"/>
</dbReference>
<organism evidence="2 3">
    <name type="scientific">Pseudolactococcus piscium MKFS47</name>
    <dbReference type="NCBI Taxonomy" id="297352"/>
    <lineage>
        <taxon>Bacteria</taxon>
        <taxon>Bacillati</taxon>
        <taxon>Bacillota</taxon>
        <taxon>Bacilli</taxon>
        <taxon>Lactobacillales</taxon>
        <taxon>Streptococcaceae</taxon>
        <taxon>Pseudolactococcus</taxon>
    </lineage>
</organism>
<dbReference type="AlphaFoldDB" id="A0A0D6DVV6"/>
<sequence>MKFNFDFLTDWTVDIVNAVYRLTIQSLYFILSNSLFLMMLLVFKMTLNNFILFLGPIFLMLISFLTQFTINEAGKGPLSFKAYCRLYQRNLKDQWQMSVFYTLLIAFLVFDFRILSVLKNGLLYVPFLITSGFLISSLFFMILIATDARSKQLSLGRKFFSALLIAYRLPLVTLVNMICLVAIAISLVLFPIAYICILGGLINYLIYLNCQRRFSVSLYFGDVSGKIGF</sequence>
<protein>
    <submittedName>
        <fullName evidence="2">Uncharacterized protein</fullName>
    </submittedName>
</protein>
<dbReference type="HOGENOM" id="CLU_1164447_0_0_9"/>
<dbReference type="RefSeq" id="WP_047915098.1">
    <property type="nucleotide sequence ID" value="NZ_LN774769.1"/>
</dbReference>
<accession>A0A0D6DVV6</accession>